<dbReference type="EMBL" id="FOCP01000008">
    <property type="protein sequence ID" value="SEN14357.1"/>
    <property type="molecule type" value="Genomic_DNA"/>
</dbReference>
<dbReference type="InterPro" id="IPR029058">
    <property type="entry name" value="AB_hydrolase_fold"/>
</dbReference>
<accession>A0A1H8E6E2</accession>
<dbReference type="GO" id="GO:0016020">
    <property type="term" value="C:membrane"/>
    <property type="evidence" value="ECO:0007669"/>
    <property type="project" value="InterPro"/>
</dbReference>
<evidence type="ECO:0000313" key="2">
    <source>
        <dbReference type="Proteomes" id="UP000199459"/>
    </source>
</evidence>
<dbReference type="InterPro" id="IPR007428">
    <property type="entry name" value="MlaA"/>
</dbReference>
<gene>
    <name evidence="1" type="ORF">SAMN05216325_108123</name>
</gene>
<protein>
    <recommendedName>
        <fullName evidence="3">AB hydrolase-1 domain-containing protein</fullName>
    </recommendedName>
</protein>
<proteinExistence type="predicted"/>
<evidence type="ECO:0000313" key="1">
    <source>
        <dbReference type="EMBL" id="SEN14357.1"/>
    </source>
</evidence>
<evidence type="ECO:0008006" key="3">
    <source>
        <dbReference type="Google" id="ProtNLM"/>
    </source>
</evidence>
<dbReference type="Proteomes" id="UP000199459">
    <property type="component" value="Unassembled WGS sequence"/>
</dbReference>
<name>A0A1H8E6E2_9PROT</name>
<sequence>MLVLTGVNKVSLAYGYPITDPFEASVLGTPKELKARVPDKIDIKTQQIRVFEDRKTPEVFWYNESLTYTIATQAEAAPLIFIIAGTGSNSNSPKADALLRIFYQAGFHVVALGSPTHPNFIVSASTNSVPGNIQEDSEDLYNVMQLIWKNIRNDVAVTEFYLTGYSLGGAQSAFISKLDEKRRVFDFNKVLMINPPVNLYNSVSILDDLLVNNVPGGLDKIDEFMVETMDQFSTLYSSGNFIDTDEEFLYEAFKRFKDDRKKLAAVIGISFRISAAEMYFTSDVVNNEGYIVPKNLVLTSTSSLTDYMIVSLRISFVDYFNEYFYPYFQTRHSELSKQALIASTSLESIEDYLAKSPKIGLVTNQDDFILAPGEIDYLKKVFKSRAKIYPNGGHCGNIDYKENAAYMVDFFNN</sequence>
<dbReference type="PANTHER" id="PTHR30035">
    <property type="entry name" value="LIPOPROTEIN VACJ-RELATED"/>
    <property type="match status" value="1"/>
</dbReference>
<organism evidence="1 2">
    <name type="scientific">Nitrosomonas marina</name>
    <dbReference type="NCBI Taxonomy" id="917"/>
    <lineage>
        <taxon>Bacteria</taxon>
        <taxon>Pseudomonadati</taxon>
        <taxon>Pseudomonadota</taxon>
        <taxon>Betaproteobacteria</taxon>
        <taxon>Nitrosomonadales</taxon>
        <taxon>Nitrosomonadaceae</taxon>
        <taxon>Nitrosomonas</taxon>
    </lineage>
</organism>
<reference evidence="1 2" key="1">
    <citation type="submission" date="2016-10" db="EMBL/GenBank/DDBJ databases">
        <authorList>
            <person name="de Groot N.N."/>
        </authorList>
    </citation>
    <scope>NUCLEOTIDE SEQUENCE [LARGE SCALE GENOMIC DNA]</scope>
    <source>
        <strain evidence="1 2">Nm22</strain>
    </source>
</reference>
<dbReference type="STRING" id="917.SAMN05216326_10331"/>
<dbReference type="Gene3D" id="3.40.50.1820">
    <property type="entry name" value="alpha/beta hydrolase"/>
    <property type="match status" value="1"/>
</dbReference>
<dbReference type="AlphaFoldDB" id="A0A1H8E6E2"/>
<dbReference type="PANTHER" id="PTHR30035:SF1">
    <property type="entry name" value="AB HYDROLASE-1 DOMAIN-CONTAINING PROTEIN"/>
    <property type="match status" value="1"/>
</dbReference>
<dbReference type="SUPFAM" id="SSF53474">
    <property type="entry name" value="alpha/beta-Hydrolases"/>
    <property type="match status" value="1"/>
</dbReference>